<dbReference type="Pfam" id="PF24758">
    <property type="entry name" value="LRR_At5g56370"/>
    <property type="match status" value="4"/>
</dbReference>
<organism evidence="2 3">
    <name type="scientific">Ziziphus jujuba var. spinosa</name>
    <dbReference type="NCBI Taxonomy" id="714518"/>
    <lineage>
        <taxon>Eukaryota</taxon>
        <taxon>Viridiplantae</taxon>
        <taxon>Streptophyta</taxon>
        <taxon>Embryophyta</taxon>
        <taxon>Tracheophyta</taxon>
        <taxon>Spermatophyta</taxon>
        <taxon>Magnoliopsida</taxon>
        <taxon>eudicotyledons</taxon>
        <taxon>Gunneridae</taxon>
        <taxon>Pentapetalae</taxon>
        <taxon>rosids</taxon>
        <taxon>fabids</taxon>
        <taxon>Rosales</taxon>
        <taxon>Rhamnaceae</taxon>
        <taxon>Paliureae</taxon>
        <taxon>Ziziphus</taxon>
    </lineage>
</organism>
<name>A0A978V292_ZIZJJ</name>
<evidence type="ECO:0000313" key="2">
    <source>
        <dbReference type="EMBL" id="KAH7521475.1"/>
    </source>
</evidence>
<accession>A0A978V292</accession>
<reference evidence="2" key="1">
    <citation type="journal article" date="2021" name="Front. Plant Sci.">
        <title>Chromosome-Scale Genome Assembly for Chinese Sour Jujube and Insights Into Its Genome Evolution and Domestication Signature.</title>
        <authorList>
            <person name="Shen L.-Y."/>
            <person name="Luo H."/>
            <person name="Wang X.-L."/>
            <person name="Wang X.-M."/>
            <person name="Qiu X.-J."/>
            <person name="Liu H."/>
            <person name="Zhou S.-S."/>
            <person name="Jia K.-H."/>
            <person name="Nie S."/>
            <person name="Bao Y.-T."/>
            <person name="Zhang R.-G."/>
            <person name="Yun Q.-Z."/>
            <person name="Chai Y.-H."/>
            <person name="Lu J.-Y."/>
            <person name="Li Y."/>
            <person name="Zhao S.-W."/>
            <person name="Mao J.-F."/>
            <person name="Jia S.-G."/>
            <person name="Mao Y.-M."/>
        </authorList>
    </citation>
    <scope>NUCLEOTIDE SEQUENCE</scope>
    <source>
        <strain evidence="2">AT0</strain>
        <tissue evidence="2">Leaf</tissue>
    </source>
</reference>
<dbReference type="Proteomes" id="UP000813462">
    <property type="component" value="Unassembled WGS sequence"/>
</dbReference>
<evidence type="ECO:0000313" key="3">
    <source>
        <dbReference type="Proteomes" id="UP000813462"/>
    </source>
</evidence>
<dbReference type="SMART" id="SM00256">
    <property type="entry name" value="FBOX"/>
    <property type="match status" value="2"/>
</dbReference>
<dbReference type="InterPro" id="IPR032675">
    <property type="entry name" value="LRR_dom_sf"/>
</dbReference>
<dbReference type="InterPro" id="IPR053781">
    <property type="entry name" value="F-box_AtFBL13-like"/>
</dbReference>
<dbReference type="Pfam" id="PF00646">
    <property type="entry name" value="F-box"/>
    <property type="match status" value="2"/>
</dbReference>
<dbReference type="PANTHER" id="PTHR34145:SF28">
    <property type="entry name" value="F-BOX DOMAIN-CONTAINING PROTEIN"/>
    <property type="match status" value="1"/>
</dbReference>
<dbReference type="AlphaFoldDB" id="A0A978V292"/>
<dbReference type="PANTHER" id="PTHR34145">
    <property type="entry name" value="OS02G0105600 PROTEIN"/>
    <property type="match status" value="1"/>
</dbReference>
<dbReference type="SUPFAM" id="SSF52047">
    <property type="entry name" value="RNI-like"/>
    <property type="match status" value="2"/>
</dbReference>
<feature type="domain" description="F-box" evidence="1">
    <location>
        <begin position="455"/>
        <end position="491"/>
    </location>
</feature>
<dbReference type="Gene3D" id="3.80.10.10">
    <property type="entry name" value="Ribonuclease Inhibitor"/>
    <property type="match status" value="2"/>
</dbReference>
<proteinExistence type="predicted"/>
<dbReference type="EMBL" id="JAEACU010000007">
    <property type="protein sequence ID" value="KAH7521475.1"/>
    <property type="molecule type" value="Genomic_DNA"/>
</dbReference>
<sequence>MAKRVKGDNGGMVDNELHTLFVDRISQLPDHLIYHIFSFLPTVYIVRMSLIAKRWRHLWLSTPFLYFEDFCNITFDKKVKKQDMVLNFPTNFFRCRELCMKIQDPLIVSFKCDTTYSFASSGIATRQIDEWLSFAVQNKVKELDLHVKQYRLPQSVRSASSLTVLKLSEVKLVVPFPPTFPSLKVLSLMCVDSDNKSLQNLISGCPVIEELFLSGSSLGYLDFTVSGTLRSLSLSRVDLTDQWLDGLISGLPILERLTLKCYKLKNICICSNSLKFLSIVSLKSIEAVLRTPNLVWLKFACGSDCSIILVEAPNLLEANLYFAYRYMDETSYSALVRLLSNLNFLKKMMLSILKEEVLIFPETIRKKCSSPLSNLKHLKVNSYNRLTKSAELRDSLLWCAPSVETLEISQLASSIFDLVVDVNNLGFGIFLTMETKRVKRNRGTKVENEPNIMAEDRISQLPDPVIHYIFSFIPTVHLVQMSSLSRRWRRMWVSTPFLYFDESNDVVFIRKVKKGNMFLKFVGNYLRHRKQFMQADMFITSFKLHHSYFKLRRTDVRRVDGWVRFAIESKVKELDLHVRDYCIPQSIYTESSLTQLKFHGLKFEVPSLSTLSSLTQLELRYLKLEAPCHSMFPTLKVLCLVDVESDYNSLQNLISGCPMIEDLHLQQLTKINCPLLEYHYLDISFIDFPAKALKNLSLSSVVFSDQGLESLISGLPLLERFTLDYCYKVKNLSIHSHSLKYLSFSEYFYILNATFRTPNLVHLDLKLRSFGMSVISIEAPNLFQANLRLSYSYKSADLVHFLSNLHGLKKMMLSMFCEQDMIFPEAMRNTLSPPLPNLKHLDAIIYGDRKKNSDLQDFLVWCAPSIETFMIQGKSSYYWFST</sequence>
<comment type="caution">
    <text evidence="2">The sequence shown here is derived from an EMBL/GenBank/DDBJ whole genome shotgun (WGS) entry which is preliminary data.</text>
</comment>
<dbReference type="InterPro" id="IPR053772">
    <property type="entry name" value="At1g61320/At1g61330-like"/>
</dbReference>
<dbReference type="CDD" id="cd22160">
    <property type="entry name" value="F-box_AtFBL13-like"/>
    <property type="match status" value="1"/>
</dbReference>
<gene>
    <name evidence="2" type="ORF">FEM48_Zijuj07G0037600</name>
</gene>
<feature type="domain" description="F-box" evidence="1">
    <location>
        <begin position="22"/>
        <end position="70"/>
    </location>
</feature>
<dbReference type="PROSITE" id="PS50181">
    <property type="entry name" value="FBOX"/>
    <property type="match status" value="2"/>
</dbReference>
<protein>
    <recommendedName>
        <fullName evidence="1">F-box domain-containing protein</fullName>
    </recommendedName>
</protein>
<dbReference type="InterPro" id="IPR001810">
    <property type="entry name" value="F-box_dom"/>
</dbReference>
<dbReference type="InterPro" id="IPR055411">
    <property type="entry name" value="LRR_FXL15/At3g58940/PEG3-like"/>
</dbReference>
<evidence type="ECO:0000259" key="1">
    <source>
        <dbReference type="PROSITE" id="PS50181"/>
    </source>
</evidence>
<dbReference type="SUPFAM" id="SSF81383">
    <property type="entry name" value="F-box domain"/>
    <property type="match status" value="2"/>
</dbReference>
<dbReference type="InterPro" id="IPR036047">
    <property type="entry name" value="F-box-like_dom_sf"/>
</dbReference>
<dbReference type="Gene3D" id="1.20.1280.50">
    <property type="match status" value="2"/>
</dbReference>